<dbReference type="Proteomes" id="UP001595583">
    <property type="component" value="Unassembled WGS sequence"/>
</dbReference>
<sequence>MIGDVVRMTEPKDRLRAAIADYDGPVDAWTKNQRALKEGRVGMDLMVSNCNGNRPISRNAAATYAKVFGHTAGWYLYGDTSPPKAEARNVAADTEAQLRAALLAFGVDRKSLPRAIAIIRAGFVKDEESPKQTRRDDQSGPANPRHAKVP</sequence>
<reference evidence="3" key="1">
    <citation type="journal article" date="2019" name="Int. J. Syst. Evol. Microbiol.">
        <title>The Global Catalogue of Microorganisms (GCM) 10K type strain sequencing project: providing services to taxonomists for standard genome sequencing and annotation.</title>
        <authorList>
            <consortium name="The Broad Institute Genomics Platform"/>
            <consortium name="The Broad Institute Genome Sequencing Center for Infectious Disease"/>
            <person name="Wu L."/>
            <person name="Ma J."/>
        </authorList>
    </citation>
    <scope>NUCLEOTIDE SEQUENCE [LARGE SCALE GENOMIC DNA]</scope>
    <source>
        <strain evidence="3">KCTC 52165</strain>
    </source>
</reference>
<proteinExistence type="predicted"/>
<accession>A0ABV7KEL9</accession>
<feature type="compositionally biased region" description="Basic and acidic residues" evidence="1">
    <location>
        <begin position="126"/>
        <end position="138"/>
    </location>
</feature>
<name>A0ABV7KEL9_9HYPH</name>
<keyword evidence="3" id="KW-1185">Reference proteome</keyword>
<evidence type="ECO:0008006" key="4">
    <source>
        <dbReference type="Google" id="ProtNLM"/>
    </source>
</evidence>
<comment type="caution">
    <text evidence="2">The sequence shown here is derived from an EMBL/GenBank/DDBJ whole genome shotgun (WGS) entry which is preliminary data.</text>
</comment>
<evidence type="ECO:0000313" key="3">
    <source>
        <dbReference type="Proteomes" id="UP001595583"/>
    </source>
</evidence>
<gene>
    <name evidence="2" type="ORF">ACFOHJ_17910</name>
</gene>
<evidence type="ECO:0000256" key="1">
    <source>
        <dbReference type="SAM" id="MobiDB-lite"/>
    </source>
</evidence>
<feature type="region of interest" description="Disordered" evidence="1">
    <location>
        <begin position="126"/>
        <end position="150"/>
    </location>
</feature>
<protein>
    <recommendedName>
        <fullName evidence="4">Transcriptional regulator</fullName>
    </recommendedName>
</protein>
<organism evidence="2 3">
    <name type="scientific">Aquamicrobium soli</name>
    <dbReference type="NCBI Taxonomy" id="1811518"/>
    <lineage>
        <taxon>Bacteria</taxon>
        <taxon>Pseudomonadati</taxon>
        <taxon>Pseudomonadota</taxon>
        <taxon>Alphaproteobacteria</taxon>
        <taxon>Hyphomicrobiales</taxon>
        <taxon>Phyllobacteriaceae</taxon>
        <taxon>Aquamicrobium</taxon>
    </lineage>
</organism>
<dbReference type="RefSeq" id="WP_378222927.1">
    <property type="nucleotide sequence ID" value="NZ_JBHRTK010000016.1"/>
</dbReference>
<dbReference type="EMBL" id="JBHRTK010000016">
    <property type="protein sequence ID" value="MFC3208102.1"/>
    <property type="molecule type" value="Genomic_DNA"/>
</dbReference>
<evidence type="ECO:0000313" key="2">
    <source>
        <dbReference type="EMBL" id="MFC3208102.1"/>
    </source>
</evidence>